<keyword evidence="5" id="KW-1185">Reference proteome</keyword>
<reference evidence="4" key="2">
    <citation type="submission" date="2023-02" db="EMBL/GenBank/DDBJ databases">
        <authorList>
            <person name="Sun Q."/>
            <person name="Mori K."/>
        </authorList>
    </citation>
    <scope>NUCLEOTIDE SEQUENCE</scope>
    <source>
        <strain evidence="4">NBRC 112290</strain>
    </source>
</reference>
<dbReference type="InterPro" id="IPR056911">
    <property type="entry name" value="Phage_Znf_bind_put"/>
</dbReference>
<gene>
    <name evidence="3" type="ORF">GCM10025875_36570</name>
    <name evidence="4" type="ORF">GCM10025875_37260</name>
</gene>
<evidence type="ECO:0000313" key="4">
    <source>
        <dbReference type="EMBL" id="GMA33734.1"/>
    </source>
</evidence>
<feature type="domain" description="DNA-binding phage zinc finger" evidence="2">
    <location>
        <begin position="146"/>
        <end position="192"/>
    </location>
</feature>
<dbReference type="Pfam" id="PF24623">
    <property type="entry name" value="Phage_zn_bind_8"/>
    <property type="match status" value="1"/>
</dbReference>
<evidence type="ECO:0000259" key="2">
    <source>
        <dbReference type="Pfam" id="PF24623"/>
    </source>
</evidence>
<evidence type="ECO:0000313" key="5">
    <source>
        <dbReference type="Proteomes" id="UP001157161"/>
    </source>
</evidence>
<accession>A0AA37XIG6</accession>
<sequence>MSTRPDPGTDQRHDAQLLHHAAHEVRSITRAIAGVIDLLRSGSRVLNTARVSKELLDRSHELTTLYETLQEAAGALENDDRIGAPGVSMPLDGRISPHQLAMFARAARPTTQPHGRPSHIYASHPLQAEYERSLRRELAGNDVGAATFWTAVEATPCSVCGAGPGATCRTPAGHPVTAYHSPRRKDAASRLPRG</sequence>
<reference evidence="4" key="1">
    <citation type="journal article" date="2014" name="Int. J. Syst. Evol. Microbiol.">
        <title>Complete genome sequence of Corynebacterium casei LMG S-19264T (=DSM 44701T), isolated from a smear-ripened cheese.</title>
        <authorList>
            <consortium name="US DOE Joint Genome Institute (JGI-PGF)"/>
            <person name="Walter F."/>
            <person name="Albersmeier A."/>
            <person name="Kalinowski J."/>
            <person name="Ruckert C."/>
        </authorList>
    </citation>
    <scope>NUCLEOTIDE SEQUENCE</scope>
    <source>
        <strain evidence="4">NBRC 112290</strain>
    </source>
</reference>
<dbReference type="AlphaFoldDB" id="A0AA37XIG6"/>
<feature type="region of interest" description="Disordered" evidence="1">
    <location>
        <begin position="172"/>
        <end position="194"/>
    </location>
</feature>
<organism evidence="4 5">
    <name type="scientific">Litorihabitans aurantiacus</name>
    <dbReference type="NCBI Taxonomy" id="1930061"/>
    <lineage>
        <taxon>Bacteria</taxon>
        <taxon>Bacillati</taxon>
        <taxon>Actinomycetota</taxon>
        <taxon>Actinomycetes</taxon>
        <taxon>Micrococcales</taxon>
        <taxon>Beutenbergiaceae</taxon>
        <taxon>Litorihabitans</taxon>
    </lineage>
</organism>
<dbReference type="EMBL" id="BSUM01000003">
    <property type="protein sequence ID" value="GMA33665.1"/>
    <property type="molecule type" value="Genomic_DNA"/>
</dbReference>
<evidence type="ECO:0000313" key="3">
    <source>
        <dbReference type="EMBL" id="GMA33665.1"/>
    </source>
</evidence>
<comment type="caution">
    <text evidence="4">The sequence shown here is derived from an EMBL/GenBank/DDBJ whole genome shotgun (WGS) entry which is preliminary data.</text>
</comment>
<dbReference type="Proteomes" id="UP001157161">
    <property type="component" value="Unassembled WGS sequence"/>
</dbReference>
<proteinExistence type="predicted"/>
<dbReference type="EMBL" id="BSUM01000004">
    <property type="protein sequence ID" value="GMA33734.1"/>
    <property type="molecule type" value="Genomic_DNA"/>
</dbReference>
<protein>
    <recommendedName>
        <fullName evidence="2">DNA-binding phage zinc finger domain-containing protein</fullName>
    </recommendedName>
</protein>
<name>A0AA37XIG6_9MICO</name>
<evidence type="ECO:0000256" key="1">
    <source>
        <dbReference type="SAM" id="MobiDB-lite"/>
    </source>
</evidence>